<dbReference type="InterPro" id="IPR000515">
    <property type="entry name" value="MetI-like"/>
</dbReference>
<dbReference type="NCBIfam" id="TIGR01726">
    <property type="entry name" value="HEQRo_perm_3TM"/>
    <property type="match status" value="1"/>
</dbReference>
<dbReference type="AlphaFoldDB" id="A0A371BAU2"/>
<organism evidence="11 12">
    <name type="scientific">Undibacter mobilis</name>
    <dbReference type="NCBI Taxonomy" id="2292256"/>
    <lineage>
        <taxon>Bacteria</taxon>
        <taxon>Pseudomonadati</taxon>
        <taxon>Pseudomonadota</taxon>
        <taxon>Alphaproteobacteria</taxon>
        <taxon>Hyphomicrobiales</taxon>
        <taxon>Nitrobacteraceae</taxon>
        <taxon>Undibacter</taxon>
    </lineage>
</organism>
<dbReference type="Pfam" id="PF00528">
    <property type="entry name" value="BPD_transp_1"/>
    <property type="match status" value="1"/>
</dbReference>
<evidence type="ECO:0000256" key="2">
    <source>
        <dbReference type="ARBA" id="ARBA00010072"/>
    </source>
</evidence>
<dbReference type="InterPro" id="IPR035906">
    <property type="entry name" value="MetI-like_sf"/>
</dbReference>
<comment type="caution">
    <text evidence="11">The sequence shown here is derived from an EMBL/GenBank/DDBJ whole genome shotgun (WGS) entry which is preliminary data.</text>
</comment>
<dbReference type="GO" id="GO:0022857">
    <property type="term" value="F:transmembrane transporter activity"/>
    <property type="evidence" value="ECO:0007669"/>
    <property type="project" value="InterPro"/>
</dbReference>
<evidence type="ECO:0000256" key="8">
    <source>
        <dbReference type="ARBA" id="ARBA00023136"/>
    </source>
</evidence>
<keyword evidence="5 9" id="KW-0812">Transmembrane</keyword>
<sequence>MYYIDWRVVWDNLPRLADGIVTALELVVVAGFIAFFVGILGALARRSKFRSVRVAAIVYLEAVRNSPVLVKMYFIYFGLPTFDISLSPFVSGAVALGLHHGAYLMEIFRAAFDGVPRGQFDGAASLGLPRWLTFWKIELPQALRAALPPVGNVGSELIKDTSLTSSISLAEAYFVFVSIIALTMRTVEIFVVAAGFYLAVTWIFSLGVSALERRLNRPYGPRRTAKAVSL</sequence>
<dbReference type="PROSITE" id="PS50928">
    <property type="entry name" value="ABC_TM1"/>
    <property type="match status" value="1"/>
</dbReference>
<dbReference type="CDD" id="cd06261">
    <property type="entry name" value="TM_PBP2"/>
    <property type="match status" value="1"/>
</dbReference>
<evidence type="ECO:0000256" key="5">
    <source>
        <dbReference type="ARBA" id="ARBA00022692"/>
    </source>
</evidence>
<evidence type="ECO:0000313" key="11">
    <source>
        <dbReference type="EMBL" id="RDV04690.1"/>
    </source>
</evidence>
<dbReference type="Gene3D" id="1.10.3720.10">
    <property type="entry name" value="MetI-like"/>
    <property type="match status" value="1"/>
</dbReference>
<reference evidence="12" key="1">
    <citation type="submission" date="2018-08" db="EMBL/GenBank/DDBJ databases">
        <authorList>
            <person name="Kim S.-J."/>
            <person name="Jung G.-Y."/>
        </authorList>
    </citation>
    <scope>NUCLEOTIDE SEQUENCE [LARGE SCALE GENOMIC DNA]</scope>
    <source>
        <strain evidence="12">GY_H</strain>
    </source>
</reference>
<dbReference type="GO" id="GO:0006865">
    <property type="term" value="P:amino acid transport"/>
    <property type="evidence" value="ECO:0007669"/>
    <property type="project" value="UniProtKB-KW"/>
</dbReference>
<keyword evidence="3 9" id="KW-0813">Transport</keyword>
<keyword evidence="12" id="KW-1185">Reference proteome</keyword>
<feature type="transmembrane region" description="Helical" evidence="9">
    <location>
        <begin position="163"/>
        <end position="183"/>
    </location>
</feature>
<feature type="transmembrane region" description="Helical" evidence="9">
    <location>
        <begin position="189"/>
        <end position="211"/>
    </location>
</feature>
<comment type="similarity">
    <text evidence="2">Belongs to the binding-protein-dependent transport system permease family. HisMQ subfamily.</text>
</comment>
<comment type="subcellular location">
    <subcellularLocation>
        <location evidence="1">Cell inner membrane</location>
        <topology evidence="1">Multi-pass membrane protein</topology>
    </subcellularLocation>
    <subcellularLocation>
        <location evidence="9">Cell membrane</location>
        <topology evidence="9">Multi-pass membrane protein</topology>
    </subcellularLocation>
</comment>
<feature type="domain" description="ABC transmembrane type-1" evidence="10">
    <location>
        <begin position="20"/>
        <end position="208"/>
    </location>
</feature>
<dbReference type="Proteomes" id="UP000263993">
    <property type="component" value="Unassembled WGS sequence"/>
</dbReference>
<evidence type="ECO:0000259" key="10">
    <source>
        <dbReference type="PROSITE" id="PS50928"/>
    </source>
</evidence>
<dbReference type="SUPFAM" id="SSF161098">
    <property type="entry name" value="MetI-like"/>
    <property type="match status" value="1"/>
</dbReference>
<evidence type="ECO:0000256" key="3">
    <source>
        <dbReference type="ARBA" id="ARBA00022448"/>
    </source>
</evidence>
<protein>
    <submittedName>
        <fullName evidence="11">Amino acid ABC transporter permease</fullName>
    </submittedName>
</protein>
<evidence type="ECO:0000256" key="9">
    <source>
        <dbReference type="RuleBase" id="RU363032"/>
    </source>
</evidence>
<keyword evidence="8 9" id="KW-0472">Membrane</keyword>
<keyword evidence="4" id="KW-1003">Cell membrane</keyword>
<accession>A0A371BAU2</accession>
<evidence type="ECO:0000256" key="1">
    <source>
        <dbReference type="ARBA" id="ARBA00004429"/>
    </source>
</evidence>
<evidence type="ECO:0000313" key="12">
    <source>
        <dbReference type="Proteomes" id="UP000263993"/>
    </source>
</evidence>
<evidence type="ECO:0000256" key="6">
    <source>
        <dbReference type="ARBA" id="ARBA00022970"/>
    </source>
</evidence>
<feature type="transmembrane region" description="Helical" evidence="9">
    <location>
        <begin position="20"/>
        <end position="43"/>
    </location>
</feature>
<gene>
    <name evidence="11" type="ORF">DXH78_09025</name>
</gene>
<dbReference type="InterPro" id="IPR043429">
    <property type="entry name" value="ArtM/GltK/GlnP/TcyL/YhdX-like"/>
</dbReference>
<evidence type="ECO:0000256" key="4">
    <source>
        <dbReference type="ARBA" id="ARBA00022475"/>
    </source>
</evidence>
<dbReference type="PANTHER" id="PTHR30614">
    <property type="entry name" value="MEMBRANE COMPONENT OF AMINO ACID ABC TRANSPORTER"/>
    <property type="match status" value="1"/>
</dbReference>
<dbReference type="EMBL" id="QRGO01000001">
    <property type="protein sequence ID" value="RDV04690.1"/>
    <property type="molecule type" value="Genomic_DNA"/>
</dbReference>
<dbReference type="RefSeq" id="WP_115516716.1">
    <property type="nucleotide sequence ID" value="NZ_QRGO01000001.1"/>
</dbReference>
<keyword evidence="6" id="KW-0029">Amino-acid transport</keyword>
<dbReference type="PANTHER" id="PTHR30614:SF0">
    <property type="entry name" value="L-CYSTINE TRANSPORT SYSTEM PERMEASE PROTEIN TCYL"/>
    <property type="match status" value="1"/>
</dbReference>
<dbReference type="InterPro" id="IPR010065">
    <property type="entry name" value="AA_ABC_transptr_permease_3TM"/>
</dbReference>
<keyword evidence="7 9" id="KW-1133">Transmembrane helix</keyword>
<proteinExistence type="inferred from homology"/>
<evidence type="ECO:0000256" key="7">
    <source>
        <dbReference type="ARBA" id="ARBA00022989"/>
    </source>
</evidence>
<name>A0A371BAU2_9BRAD</name>
<dbReference type="OrthoDB" id="9814550at2"/>
<dbReference type="GO" id="GO:0043190">
    <property type="term" value="C:ATP-binding cassette (ABC) transporter complex"/>
    <property type="evidence" value="ECO:0007669"/>
    <property type="project" value="InterPro"/>
</dbReference>